<dbReference type="InterPro" id="IPR036691">
    <property type="entry name" value="Endo/exonu/phosph_ase_sf"/>
</dbReference>
<evidence type="ECO:0000313" key="4">
    <source>
        <dbReference type="EMBL" id="KAK2665571.1"/>
    </source>
</evidence>
<evidence type="ECO:0000259" key="3">
    <source>
        <dbReference type="PROSITE" id="PS50158"/>
    </source>
</evidence>
<accession>A0AAD9XU86</accession>
<feature type="compositionally biased region" description="Basic and acidic residues" evidence="2">
    <location>
        <begin position="204"/>
        <end position="214"/>
    </location>
</feature>
<gene>
    <name evidence="4" type="ORF">Ddye_004145</name>
</gene>
<evidence type="ECO:0000256" key="2">
    <source>
        <dbReference type="SAM" id="MobiDB-lite"/>
    </source>
</evidence>
<reference evidence="4" key="1">
    <citation type="journal article" date="2023" name="Plant J.">
        <title>Genome sequences and population genomics provide insights into the demographic history, inbreeding, and mutation load of two 'living fossil' tree species of Dipteronia.</title>
        <authorList>
            <person name="Feng Y."/>
            <person name="Comes H.P."/>
            <person name="Chen J."/>
            <person name="Zhu S."/>
            <person name="Lu R."/>
            <person name="Zhang X."/>
            <person name="Li P."/>
            <person name="Qiu J."/>
            <person name="Olsen K.M."/>
            <person name="Qiu Y."/>
        </authorList>
    </citation>
    <scope>NUCLEOTIDE SEQUENCE</scope>
    <source>
        <strain evidence="4">KIB01</strain>
    </source>
</reference>
<dbReference type="CDD" id="cd06222">
    <property type="entry name" value="RNase_H_like"/>
    <property type="match status" value="1"/>
</dbReference>
<feature type="compositionally biased region" description="Polar residues" evidence="2">
    <location>
        <begin position="180"/>
        <end position="196"/>
    </location>
</feature>
<sequence>MIGEVRDIDLEAAKEGNGRYILVKVVINVNDPLMRCLQVDLMGTWKITTTLLRYERLLDNCFKCSWLGHSMRDCTEAGLLNEATSEVNLRLNVWLRTKLSGEELFSGTMIRSGKIQKDSCEENDILGVHDFQMLDNPSDLSQPLNLKVTVGPPLTIGSVHDGPPVGNNVTDLLDHEKTSKTNISGPNPNNPTSKNIKPTKWKRSAREKVDDRKKKRVEVLPDRDNSKEIITASDSPFLDVGTNAIVLPVVPERNCKDGSAVTNASNVQKGKRVVDSVGKSGGLCLMWDNSIIVDLLSYSPGHIDVRIQDEGNRVWRFTGFYGNPVQAQRLNSWTLLRRLAGLYNMPWVVLGDFNEIMCDSENVGGSNKNWRDMARFREAVDDSNLEDMGFVGAKFTWSNKRDGIAVISERLDISLCNKSVVRHLDFWNSDHRPLVLECADKPINDNSGRSKPGRGFFFEECWGEDIECKRIIEGIWNPPSAQENCLNDVLGKTKACGGKLDIWNRNKRNEMRRNIKDKSLALSVANSANNVSWKQITVLKEKLNLDLDVEERYWRQRAKSDWLQRGDKNSRFFHSKASARRTRNKISRLLDDNGHWKESNADMVQSPTSVTDFRPISLCNVLYKIIAKVISNRFRSVLGSVISETQRAFVHGRLISNNTIAFLRGMMHKLGFSKKWVNLVMNCVSSVTYSFKLNGEVIENIIPSRGLRQGGPAVSLLILICTEGLSSLIREALASNSKVLETYSIASGQLVNYGKLVVCFSASISAREGDRLAAIMGVNRVECHEKYLGLPCFSSRYKQKIFMDIMDRVWGRIKGWGEKLLYVEGKEILVKAVVQSIPTYAMSLFKLSKSLIVEIQRLTARFCDTEAILNIPLGSGTRDDTVICHFEGNEVYSVKSDYWYARRDWLPKNVSVCRNYANFYELIADIATKVDNEALRLFCIICWRSWFLRNTLLHKNGSHMVGIGVVIRDSTGSVMAFYCQFLEANFDSFVVGIMAIFRGILFSQDCGLNSCVLESDKGVAVERILNNNFMNASYGSILSDIAILRIQAKVSIVRAICPCANRVAQRLAKLALEMKTNTFWMEDIPFCIRSIVEADMPP</sequence>
<keyword evidence="1" id="KW-0862">Zinc</keyword>
<dbReference type="InterPro" id="IPR001878">
    <property type="entry name" value="Znf_CCHC"/>
</dbReference>
<dbReference type="PROSITE" id="PS50158">
    <property type="entry name" value="ZF_CCHC"/>
    <property type="match status" value="1"/>
</dbReference>
<organism evidence="4 5">
    <name type="scientific">Dipteronia dyeriana</name>
    <dbReference type="NCBI Taxonomy" id="168575"/>
    <lineage>
        <taxon>Eukaryota</taxon>
        <taxon>Viridiplantae</taxon>
        <taxon>Streptophyta</taxon>
        <taxon>Embryophyta</taxon>
        <taxon>Tracheophyta</taxon>
        <taxon>Spermatophyta</taxon>
        <taxon>Magnoliopsida</taxon>
        <taxon>eudicotyledons</taxon>
        <taxon>Gunneridae</taxon>
        <taxon>Pentapetalae</taxon>
        <taxon>rosids</taxon>
        <taxon>malvids</taxon>
        <taxon>Sapindales</taxon>
        <taxon>Sapindaceae</taxon>
        <taxon>Hippocastanoideae</taxon>
        <taxon>Acereae</taxon>
        <taxon>Dipteronia</taxon>
    </lineage>
</organism>
<keyword evidence="1" id="KW-0479">Metal-binding</keyword>
<protein>
    <recommendedName>
        <fullName evidence="3">CCHC-type domain-containing protein</fullName>
    </recommendedName>
</protein>
<comment type="caution">
    <text evidence="4">The sequence shown here is derived from an EMBL/GenBank/DDBJ whole genome shotgun (WGS) entry which is preliminary data.</text>
</comment>
<dbReference type="Pfam" id="PF13456">
    <property type="entry name" value="RVT_3"/>
    <property type="match status" value="1"/>
</dbReference>
<feature type="domain" description="CCHC-type" evidence="3">
    <location>
        <begin position="61"/>
        <end position="76"/>
    </location>
</feature>
<dbReference type="Proteomes" id="UP001280121">
    <property type="component" value="Unassembled WGS sequence"/>
</dbReference>
<dbReference type="PANTHER" id="PTHR33116">
    <property type="entry name" value="REVERSE TRANSCRIPTASE ZINC-BINDING DOMAIN-CONTAINING PROTEIN-RELATED-RELATED"/>
    <property type="match status" value="1"/>
</dbReference>
<evidence type="ECO:0000256" key="1">
    <source>
        <dbReference type="PROSITE-ProRule" id="PRU00047"/>
    </source>
</evidence>
<dbReference type="GO" id="GO:0003676">
    <property type="term" value="F:nucleic acid binding"/>
    <property type="evidence" value="ECO:0007669"/>
    <property type="project" value="InterPro"/>
</dbReference>
<keyword evidence="1" id="KW-0863">Zinc-finger</keyword>
<dbReference type="EMBL" id="JANJYI010000001">
    <property type="protein sequence ID" value="KAK2665571.1"/>
    <property type="molecule type" value="Genomic_DNA"/>
</dbReference>
<dbReference type="SUPFAM" id="SSF56219">
    <property type="entry name" value="DNase I-like"/>
    <property type="match status" value="1"/>
</dbReference>
<keyword evidence="5" id="KW-1185">Reference proteome</keyword>
<dbReference type="InterPro" id="IPR002156">
    <property type="entry name" value="RNaseH_domain"/>
</dbReference>
<dbReference type="GO" id="GO:0004523">
    <property type="term" value="F:RNA-DNA hybrid ribonuclease activity"/>
    <property type="evidence" value="ECO:0007669"/>
    <property type="project" value="InterPro"/>
</dbReference>
<feature type="region of interest" description="Disordered" evidence="2">
    <location>
        <begin position="178"/>
        <end position="214"/>
    </location>
</feature>
<dbReference type="PANTHER" id="PTHR33116:SF86">
    <property type="entry name" value="REVERSE TRANSCRIPTASE DOMAIN-CONTAINING PROTEIN"/>
    <property type="match status" value="1"/>
</dbReference>
<proteinExistence type="predicted"/>
<name>A0AAD9XU86_9ROSI</name>
<dbReference type="GO" id="GO:0008270">
    <property type="term" value="F:zinc ion binding"/>
    <property type="evidence" value="ECO:0007669"/>
    <property type="project" value="UniProtKB-KW"/>
</dbReference>
<dbReference type="AlphaFoldDB" id="A0AAD9XU86"/>
<dbReference type="InterPro" id="IPR044730">
    <property type="entry name" value="RNase_H-like_dom_plant"/>
</dbReference>
<dbReference type="Gene3D" id="3.60.10.10">
    <property type="entry name" value="Endonuclease/exonuclease/phosphatase"/>
    <property type="match status" value="1"/>
</dbReference>
<evidence type="ECO:0000313" key="5">
    <source>
        <dbReference type="Proteomes" id="UP001280121"/>
    </source>
</evidence>